<dbReference type="Pfam" id="PF07238">
    <property type="entry name" value="PilZ"/>
    <property type="match status" value="1"/>
</dbReference>
<gene>
    <name evidence="2" type="ORF">J122_1138</name>
</gene>
<dbReference type="PATRIC" id="fig|1306954.6.peg.3018"/>
<dbReference type="Gene3D" id="2.40.10.220">
    <property type="entry name" value="predicted glycosyltransferase like domains"/>
    <property type="match status" value="1"/>
</dbReference>
<sequence>MGKATSFDTTRARKIKMKPAPAKQNLRNQQRVDVSTEITVEKSDGCCLTCKVSNLSRAGVMISCDQDVVQQLIPGMRAPAPGHWIGVKTRFTVPVLPTQPVTVLADGNIVHMRRISRNEFQIGIQFSEFEGNGFDYIDRYVAKLLSDARTANYDTH</sequence>
<protein>
    <recommendedName>
        <fullName evidence="1">PilZ domain-containing protein</fullName>
    </recommendedName>
</protein>
<keyword evidence="3" id="KW-1185">Reference proteome</keyword>
<evidence type="ECO:0000313" key="2">
    <source>
        <dbReference type="EMBL" id="KXO11009.1"/>
    </source>
</evidence>
<name>A0A137SF06_9GAMM</name>
<evidence type="ECO:0000259" key="1">
    <source>
        <dbReference type="Pfam" id="PF07238"/>
    </source>
</evidence>
<dbReference type="InterPro" id="IPR009875">
    <property type="entry name" value="PilZ_domain"/>
</dbReference>
<organism evidence="2 3">
    <name type="scientific">Marinobacter excellens LAMA 842</name>
    <dbReference type="NCBI Taxonomy" id="1306954"/>
    <lineage>
        <taxon>Bacteria</taxon>
        <taxon>Pseudomonadati</taxon>
        <taxon>Pseudomonadota</taxon>
        <taxon>Gammaproteobacteria</taxon>
        <taxon>Pseudomonadales</taxon>
        <taxon>Marinobacteraceae</taxon>
        <taxon>Marinobacter</taxon>
    </lineage>
</organism>
<dbReference type="AlphaFoldDB" id="A0A137SF06"/>
<evidence type="ECO:0000313" key="3">
    <source>
        <dbReference type="Proteomes" id="UP000070282"/>
    </source>
</evidence>
<dbReference type="EMBL" id="LOCO01000004">
    <property type="protein sequence ID" value="KXO11009.1"/>
    <property type="molecule type" value="Genomic_DNA"/>
</dbReference>
<comment type="caution">
    <text evidence="2">The sequence shown here is derived from an EMBL/GenBank/DDBJ whole genome shotgun (WGS) entry which is preliminary data.</text>
</comment>
<feature type="domain" description="PilZ" evidence="1">
    <location>
        <begin position="26"/>
        <end position="142"/>
    </location>
</feature>
<reference evidence="3" key="1">
    <citation type="submission" date="2015-12" db="EMBL/GenBank/DDBJ databases">
        <authorList>
            <person name="Lima A."/>
            <person name="Farahani Zayas N."/>
            <person name="Castro Da Silva M.A."/>
            <person name="Cabral A."/>
            <person name="Pessatti M.L."/>
        </authorList>
    </citation>
    <scope>NUCLEOTIDE SEQUENCE [LARGE SCALE GENOMIC DNA]</scope>
    <source>
        <strain evidence="3">LAMA 842</strain>
    </source>
</reference>
<proteinExistence type="predicted"/>
<dbReference type="GO" id="GO:0035438">
    <property type="term" value="F:cyclic-di-GMP binding"/>
    <property type="evidence" value="ECO:0007669"/>
    <property type="project" value="InterPro"/>
</dbReference>
<dbReference type="SUPFAM" id="SSF141371">
    <property type="entry name" value="PilZ domain-like"/>
    <property type="match status" value="1"/>
</dbReference>
<dbReference type="Proteomes" id="UP000070282">
    <property type="component" value="Unassembled WGS sequence"/>
</dbReference>
<accession>A0A137SF06</accession>